<accession>A0ABV1P350</accession>
<comment type="caution">
    <text evidence="2">The sequence shown here is derived from an EMBL/GenBank/DDBJ whole genome shotgun (WGS) entry which is preliminary data.</text>
</comment>
<protein>
    <recommendedName>
        <fullName evidence="4">YtxH domain-containing protein</fullName>
    </recommendedName>
</protein>
<dbReference type="EMBL" id="JBEGDP010000030">
    <property type="protein sequence ID" value="MEQ7849179.1"/>
    <property type="molecule type" value="Genomic_DNA"/>
</dbReference>
<gene>
    <name evidence="2" type="ORF">V6R90_18035</name>
</gene>
<organism evidence="2 3">
    <name type="scientific">Nocardioides kribbensis</name>
    <dbReference type="NCBI Taxonomy" id="305517"/>
    <lineage>
        <taxon>Bacteria</taxon>
        <taxon>Bacillati</taxon>
        <taxon>Actinomycetota</taxon>
        <taxon>Actinomycetes</taxon>
        <taxon>Propionibacteriales</taxon>
        <taxon>Nocardioidaceae</taxon>
        <taxon>Nocardioides</taxon>
    </lineage>
</organism>
<evidence type="ECO:0000313" key="2">
    <source>
        <dbReference type="EMBL" id="MEQ7849179.1"/>
    </source>
</evidence>
<evidence type="ECO:0000256" key="1">
    <source>
        <dbReference type="SAM" id="MobiDB-lite"/>
    </source>
</evidence>
<name>A0ABV1P350_9ACTN</name>
<feature type="region of interest" description="Disordered" evidence="1">
    <location>
        <begin position="70"/>
        <end position="101"/>
    </location>
</feature>
<evidence type="ECO:0008006" key="4">
    <source>
        <dbReference type="Google" id="ProtNLM"/>
    </source>
</evidence>
<keyword evidence="3" id="KW-1185">Reference proteome</keyword>
<reference evidence="2 3" key="1">
    <citation type="submission" date="2024-02" db="EMBL/GenBank/DDBJ databases">
        <title>Full genome sequence of Nocardioides kribbensis.</title>
        <authorList>
            <person name="Poletto B.L."/>
            <person name="Silva G."/>
            <person name="Galante D."/>
            <person name="Campos K.R."/>
            <person name="Santos M.B.N."/>
            <person name="Sacchi C.T."/>
        </authorList>
    </citation>
    <scope>NUCLEOTIDE SEQUENCE [LARGE SCALE GENOMIC DNA]</scope>
    <source>
        <strain evidence="2 3">O4R</strain>
    </source>
</reference>
<dbReference type="RefSeq" id="WP_349805489.1">
    <property type="nucleotide sequence ID" value="NZ_JBEGDP010000030.1"/>
</dbReference>
<feature type="compositionally biased region" description="Polar residues" evidence="1">
    <location>
        <begin position="92"/>
        <end position="101"/>
    </location>
</feature>
<feature type="region of interest" description="Disordered" evidence="1">
    <location>
        <begin position="39"/>
        <end position="58"/>
    </location>
</feature>
<proteinExistence type="predicted"/>
<evidence type="ECO:0000313" key="3">
    <source>
        <dbReference type="Proteomes" id="UP001482520"/>
    </source>
</evidence>
<feature type="compositionally biased region" description="Basic and acidic residues" evidence="1">
    <location>
        <begin position="70"/>
        <end position="80"/>
    </location>
</feature>
<dbReference type="Proteomes" id="UP001482520">
    <property type="component" value="Unassembled WGS sequence"/>
</dbReference>
<sequence length="101" mass="10275">MSKTTLIAAGAVGYVLGARAGRDRYDEIVTAARKVARDPRVQSANDRAADTARTQATAAAEVAREKAGDVAAAAKDKMSSDDAASPTGGPVATQTTTQTPL</sequence>